<organism evidence="2">
    <name type="scientific">bioreactor metagenome</name>
    <dbReference type="NCBI Taxonomy" id="1076179"/>
    <lineage>
        <taxon>unclassified sequences</taxon>
        <taxon>metagenomes</taxon>
        <taxon>ecological metagenomes</taxon>
    </lineage>
</organism>
<name>A0A645E3R6_9ZZZZ</name>
<sequence length="119" mass="13952">MSGYKQNYFEAACLLINKLNNVRVRFNGSPASDTVYISYIDVVCKKMLANESTQTIKQFYKICSSIIIADEFVELIKNSGSHNLKNRIFYFVLNRNLFALIYTYYKFYNIYKTMSTNRS</sequence>
<reference evidence="2" key="1">
    <citation type="submission" date="2019-08" db="EMBL/GenBank/DDBJ databases">
        <authorList>
            <person name="Kucharzyk K."/>
            <person name="Murdoch R.W."/>
            <person name="Higgins S."/>
            <person name="Loffler F."/>
        </authorList>
    </citation>
    <scope>NUCLEOTIDE SEQUENCE</scope>
</reference>
<feature type="transmembrane region" description="Helical" evidence="1">
    <location>
        <begin position="88"/>
        <end position="105"/>
    </location>
</feature>
<dbReference type="EMBL" id="VSSQ01042587">
    <property type="protein sequence ID" value="MPM96189.1"/>
    <property type="molecule type" value="Genomic_DNA"/>
</dbReference>
<keyword evidence="1" id="KW-0812">Transmembrane</keyword>
<evidence type="ECO:0000256" key="1">
    <source>
        <dbReference type="SAM" id="Phobius"/>
    </source>
</evidence>
<comment type="caution">
    <text evidence="2">The sequence shown here is derived from an EMBL/GenBank/DDBJ whole genome shotgun (WGS) entry which is preliminary data.</text>
</comment>
<protein>
    <submittedName>
        <fullName evidence="2">Uncharacterized protein</fullName>
    </submittedName>
</protein>
<proteinExistence type="predicted"/>
<keyword evidence="1" id="KW-1133">Transmembrane helix</keyword>
<gene>
    <name evidence="2" type="ORF">SDC9_143347</name>
</gene>
<evidence type="ECO:0000313" key="2">
    <source>
        <dbReference type="EMBL" id="MPM96189.1"/>
    </source>
</evidence>
<dbReference type="AlphaFoldDB" id="A0A645E3R6"/>
<keyword evidence="1" id="KW-0472">Membrane</keyword>
<accession>A0A645E3R6</accession>